<protein>
    <submittedName>
        <fullName evidence="6">Transcriptional regulator, TetR family</fullName>
    </submittedName>
</protein>
<evidence type="ECO:0000256" key="2">
    <source>
        <dbReference type="ARBA" id="ARBA00023125"/>
    </source>
</evidence>
<feature type="domain" description="HTH tetR-type" evidence="5">
    <location>
        <begin position="15"/>
        <end position="74"/>
    </location>
</feature>
<dbReference type="HOGENOM" id="CLU_069356_17_0_11"/>
<dbReference type="SUPFAM" id="SSF48498">
    <property type="entry name" value="Tetracyclin repressor-like, C-terminal domain"/>
    <property type="match status" value="1"/>
</dbReference>
<dbReference type="PROSITE" id="PS50977">
    <property type="entry name" value="HTH_TETR_2"/>
    <property type="match status" value="1"/>
</dbReference>
<dbReference type="InterPro" id="IPR009057">
    <property type="entry name" value="Homeodomain-like_sf"/>
</dbReference>
<evidence type="ECO:0000313" key="6">
    <source>
        <dbReference type="EMBL" id="ADD41485.1"/>
    </source>
</evidence>
<dbReference type="STRING" id="446470.Snas_1788"/>
<dbReference type="Gene3D" id="1.10.357.10">
    <property type="entry name" value="Tetracycline Repressor, domain 2"/>
    <property type="match status" value="1"/>
</dbReference>
<proteinExistence type="predicted"/>
<dbReference type="InterPro" id="IPR001647">
    <property type="entry name" value="HTH_TetR"/>
</dbReference>
<dbReference type="EMBL" id="CP001778">
    <property type="protein sequence ID" value="ADD41485.1"/>
    <property type="molecule type" value="Genomic_DNA"/>
</dbReference>
<organism evidence="6 7">
    <name type="scientific">Stackebrandtia nassauensis (strain DSM 44728 / CIP 108903 / NRRL B-16338 / NBRC 102104 / LLR-40K-21)</name>
    <dbReference type="NCBI Taxonomy" id="446470"/>
    <lineage>
        <taxon>Bacteria</taxon>
        <taxon>Bacillati</taxon>
        <taxon>Actinomycetota</taxon>
        <taxon>Actinomycetes</taxon>
        <taxon>Glycomycetales</taxon>
        <taxon>Glycomycetaceae</taxon>
        <taxon>Stackebrandtia</taxon>
    </lineage>
</organism>
<dbReference type="PRINTS" id="PR00455">
    <property type="entry name" value="HTHTETR"/>
</dbReference>
<evidence type="ECO:0000259" key="5">
    <source>
        <dbReference type="PROSITE" id="PS50977"/>
    </source>
</evidence>
<feature type="DNA-binding region" description="H-T-H motif" evidence="4">
    <location>
        <begin position="37"/>
        <end position="56"/>
    </location>
</feature>
<dbReference type="AlphaFoldDB" id="D3PYB8"/>
<keyword evidence="3" id="KW-0804">Transcription</keyword>
<dbReference type="SUPFAM" id="SSF46689">
    <property type="entry name" value="Homeodomain-like"/>
    <property type="match status" value="1"/>
</dbReference>
<keyword evidence="1" id="KW-0805">Transcription regulation</keyword>
<dbReference type="Proteomes" id="UP000000844">
    <property type="component" value="Chromosome"/>
</dbReference>
<reference evidence="6 7" key="1">
    <citation type="journal article" date="2009" name="Stand. Genomic Sci.">
        <title>Complete genome sequence of Stackebrandtia nassauensis type strain (LLR-40K-21).</title>
        <authorList>
            <person name="Munk C."/>
            <person name="Lapidus A."/>
            <person name="Copeland A."/>
            <person name="Jando M."/>
            <person name="Mayilraj S."/>
            <person name="Glavina Del Rio T."/>
            <person name="Nolan M."/>
            <person name="Chen F."/>
            <person name="Lucas S."/>
            <person name="Tice H."/>
            <person name="Cheng J.F."/>
            <person name="Han C."/>
            <person name="Detter J.C."/>
            <person name="Bruce D."/>
            <person name="Goodwin L."/>
            <person name="Chain P."/>
            <person name="Pitluck S."/>
            <person name="Goker M."/>
            <person name="Ovchinikova G."/>
            <person name="Pati A."/>
            <person name="Ivanova N."/>
            <person name="Mavromatis K."/>
            <person name="Chen A."/>
            <person name="Palaniappan K."/>
            <person name="Land M."/>
            <person name="Hauser L."/>
            <person name="Chang Y.J."/>
            <person name="Jeffries C.D."/>
            <person name="Bristow J."/>
            <person name="Eisen J.A."/>
            <person name="Markowitz V."/>
            <person name="Hugenholtz P."/>
            <person name="Kyrpides N.C."/>
            <person name="Klenk H.P."/>
        </authorList>
    </citation>
    <scope>NUCLEOTIDE SEQUENCE [LARGE SCALE GENOMIC DNA]</scope>
    <source>
        <strain evidence="7">DSM 44728 / CIP 108903 / NRRL B-16338 / NBRC 102104 / LLR-40K-21</strain>
    </source>
</reference>
<dbReference type="InterPro" id="IPR050109">
    <property type="entry name" value="HTH-type_TetR-like_transc_reg"/>
</dbReference>
<dbReference type="Pfam" id="PF00440">
    <property type="entry name" value="TetR_N"/>
    <property type="match status" value="1"/>
</dbReference>
<evidence type="ECO:0000256" key="1">
    <source>
        <dbReference type="ARBA" id="ARBA00023015"/>
    </source>
</evidence>
<evidence type="ECO:0000313" key="7">
    <source>
        <dbReference type="Proteomes" id="UP000000844"/>
    </source>
</evidence>
<gene>
    <name evidence="6" type="ordered locus">Snas_1788</name>
</gene>
<accession>D3PYB8</accession>
<dbReference type="GO" id="GO:0003700">
    <property type="term" value="F:DNA-binding transcription factor activity"/>
    <property type="evidence" value="ECO:0007669"/>
    <property type="project" value="TreeGrafter"/>
</dbReference>
<evidence type="ECO:0000256" key="4">
    <source>
        <dbReference type="PROSITE-ProRule" id="PRU00335"/>
    </source>
</evidence>
<dbReference type="KEGG" id="sna:Snas_1788"/>
<evidence type="ECO:0000256" key="3">
    <source>
        <dbReference type="ARBA" id="ARBA00023163"/>
    </source>
</evidence>
<dbReference type="eggNOG" id="COG1309">
    <property type="taxonomic scope" value="Bacteria"/>
</dbReference>
<sequence>MTGRGPGKTLRVDAQRNHEQIMATALRLLPEHGPDMPMEELARAAEVGVGTLYRRFGGREQLIEACAAAAFTSVTTHAQRAEAETDGWSALSTFILDAAPDLMVVGCLSTWYPDSWRKVKASQAEQHRRSEIMAVLDRLVRQAQEQGRMRDDVDVDDVAMMLALVLRPIPGRTDTLDATRRYVSLMLDGLRTRP</sequence>
<dbReference type="InterPro" id="IPR049445">
    <property type="entry name" value="TetR_SbtR-like_C"/>
</dbReference>
<dbReference type="GO" id="GO:0000976">
    <property type="term" value="F:transcription cis-regulatory region binding"/>
    <property type="evidence" value="ECO:0007669"/>
    <property type="project" value="TreeGrafter"/>
</dbReference>
<dbReference type="InterPro" id="IPR036271">
    <property type="entry name" value="Tet_transcr_reg_TetR-rel_C_sf"/>
</dbReference>
<dbReference type="PANTHER" id="PTHR30055:SF234">
    <property type="entry name" value="HTH-TYPE TRANSCRIPTIONAL REGULATOR BETI"/>
    <property type="match status" value="1"/>
</dbReference>
<keyword evidence="2 4" id="KW-0238">DNA-binding</keyword>
<dbReference type="OrthoDB" id="3192968at2"/>
<name>D3PYB8_STANL</name>
<keyword evidence="7" id="KW-1185">Reference proteome</keyword>
<dbReference type="Pfam" id="PF21597">
    <property type="entry name" value="TetR_C_43"/>
    <property type="match status" value="1"/>
</dbReference>
<dbReference type="PANTHER" id="PTHR30055">
    <property type="entry name" value="HTH-TYPE TRANSCRIPTIONAL REGULATOR RUTR"/>
    <property type="match status" value="1"/>
</dbReference>